<proteinExistence type="predicted"/>
<dbReference type="AlphaFoldDB" id="A0A7W9SX42"/>
<comment type="caution">
    <text evidence="1">The sequence shown here is derived from an EMBL/GenBank/DDBJ whole genome shotgun (WGS) entry which is preliminary data.</text>
</comment>
<name>A0A7W9SX42_9BACT</name>
<evidence type="ECO:0000313" key="2">
    <source>
        <dbReference type="Proteomes" id="UP000532746"/>
    </source>
</evidence>
<dbReference type="EMBL" id="JACHGG010000001">
    <property type="protein sequence ID" value="MBB6057326.1"/>
    <property type="molecule type" value="Genomic_DNA"/>
</dbReference>
<sequence length="385" mass="43434">MVQGDSIILFYDAAYVLTPPACASIRRHTRLTATGDFRGEVRDYWMDSNTLILRAHYQDAKATGTVEQFFTDGRPAVRGQLRQGVPADEWHYWYPTGQRHQTLVFSSEGHVQIQAYWDSTGAPRTTDGAGYWEGTLAPQYVRIGPVQPPLADDGLYFRGTLRNGVPHGEWQSVNRNTKQVFTSETFVDGRFRGGKLNFKPASGSATLTAPQIRLQVEGPQALAERFQLGYSCAEKLRQQQEREKAQARGQLLSQLVLPKNQLSIPEYQNQLAQKLRIYSNQPWFKQLPDRTQVYCRLDSLGQVTAMSTENVPLKVTLEAAIRQLPHWEPATIKGRYVSSGIMLLITAPANMVVEVRPAAVIGRNPTTGKDEYIFWHRFQLPAALR</sequence>
<accession>A0A7W9SX42</accession>
<reference evidence="1 2" key="1">
    <citation type="submission" date="2020-08" db="EMBL/GenBank/DDBJ databases">
        <title>Genomic Encyclopedia of Type Strains, Phase IV (KMG-IV): sequencing the most valuable type-strain genomes for metagenomic binning, comparative biology and taxonomic classification.</title>
        <authorList>
            <person name="Goeker M."/>
        </authorList>
    </citation>
    <scope>NUCLEOTIDE SEQUENCE [LARGE SCALE GENOMIC DNA]</scope>
    <source>
        <strain evidence="1 2">DSM 26718</strain>
    </source>
</reference>
<dbReference type="RefSeq" id="WP_183402404.1">
    <property type="nucleotide sequence ID" value="NZ_JACHGG010000001.1"/>
</dbReference>
<organism evidence="1 2">
    <name type="scientific">Hymenobacter luteus</name>
    <dbReference type="NCBI Taxonomy" id="1411122"/>
    <lineage>
        <taxon>Bacteria</taxon>
        <taxon>Pseudomonadati</taxon>
        <taxon>Bacteroidota</taxon>
        <taxon>Cytophagia</taxon>
        <taxon>Cytophagales</taxon>
        <taxon>Hymenobacteraceae</taxon>
        <taxon>Hymenobacter</taxon>
    </lineage>
</organism>
<dbReference type="Proteomes" id="UP000532746">
    <property type="component" value="Unassembled WGS sequence"/>
</dbReference>
<gene>
    <name evidence="1" type="ORF">HNQ93_000156</name>
</gene>
<dbReference type="Gene3D" id="2.20.110.10">
    <property type="entry name" value="Histone H3 K4-specific methyltransferase SET7/9 N-terminal domain"/>
    <property type="match status" value="1"/>
</dbReference>
<evidence type="ECO:0008006" key="3">
    <source>
        <dbReference type="Google" id="ProtNLM"/>
    </source>
</evidence>
<keyword evidence="2" id="KW-1185">Reference proteome</keyword>
<evidence type="ECO:0000313" key="1">
    <source>
        <dbReference type="EMBL" id="MBB6057326.1"/>
    </source>
</evidence>
<protein>
    <recommendedName>
        <fullName evidence="3">MORN repeat variant</fullName>
    </recommendedName>
</protein>
<dbReference type="SUPFAM" id="SSF82185">
    <property type="entry name" value="Histone H3 K4-specific methyltransferase SET7/9 N-terminal domain"/>
    <property type="match status" value="1"/>
</dbReference>